<gene>
    <name evidence="1" type="ORF">DHETER_LOCUS10078</name>
</gene>
<protein>
    <submittedName>
        <fullName evidence="1">6417_t:CDS:1</fullName>
    </submittedName>
</protein>
<sequence length="156" mass="17611">QRKLQLIGMDCQAFDQSSWQVSWTTILVGALVQYVAGTLIYGPLFGKDWLGAMNKDKGNERWFPKNENIRYRFFGAFFLGAAESYVYGVLLNLTGAKTYLHAFQLGLIIFLGCFTPMIASESLWEIRPLTLIKIKAIRAAISTIGVTLTLFWWNSG</sequence>
<dbReference type="EMBL" id="CAJVPU010018903">
    <property type="protein sequence ID" value="CAG8668617.1"/>
    <property type="molecule type" value="Genomic_DNA"/>
</dbReference>
<proteinExistence type="predicted"/>
<name>A0ACA9NU67_9GLOM</name>
<feature type="non-terminal residue" evidence="1">
    <location>
        <position position="1"/>
    </location>
</feature>
<accession>A0ACA9NU67</accession>
<evidence type="ECO:0000313" key="2">
    <source>
        <dbReference type="Proteomes" id="UP000789702"/>
    </source>
</evidence>
<organism evidence="1 2">
    <name type="scientific">Dentiscutata heterogama</name>
    <dbReference type="NCBI Taxonomy" id="1316150"/>
    <lineage>
        <taxon>Eukaryota</taxon>
        <taxon>Fungi</taxon>
        <taxon>Fungi incertae sedis</taxon>
        <taxon>Mucoromycota</taxon>
        <taxon>Glomeromycotina</taxon>
        <taxon>Glomeromycetes</taxon>
        <taxon>Diversisporales</taxon>
        <taxon>Gigasporaceae</taxon>
        <taxon>Dentiscutata</taxon>
    </lineage>
</organism>
<keyword evidence="2" id="KW-1185">Reference proteome</keyword>
<evidence type="ECO:0000313" key="1">
    <source>
        <dbReference type="EMBL" id="CAG8668617.1"/>
    </source>
</evidence>
<dbReference type="Proteomes" id="UP000789702">
    <property type="component" value="Unassembled WGS sequence"/>
</dbReference>
<reference evidence="1" key="1">
    <citation type="submission" date="2021-06" db="EMBL/GenBank/DDBJ databases">
        <authorList>
            <person name="Kallberg Y."/>
            <person name="Tangrot J."/>
            <person name="Rosling A."/>
        </authorList>
    </citation>
    <scope>NUCLEOTIDE SEQUENCE</scope>
    <source>
        <strain evidence="1">IL203A</strain>
    </source>
</reference>
<comment type="caution">
    <text evidence="1">The sequence shown here is derived from an EMBL/GenBank/DDBJ whole genome shotgun (WGS) entry which is preliminary data.</text>
</comment>